<feature type="region of interest" description="Disordered" evidence="1">
    <location>
        <begin position="1"/>
        <end position="24"/>
    </location>
</feature>
<protein>
    <recommendedName>
        <fullName evidence="4">EF-hand domain-containing protein</fullName>
    </recommendedName>
</protein>
<feature type="compositionally biased region" description="Polar residues" evidence="1">
    <location>
        <begin position="1"/>
        <end position="20"/>
    </location>
</feature>
<gene>
    <name evidence="2" type="ORF">R1flu_017528</name>
</gene>
<keyword evidence="3" id="KW-1185">Reference proteome</keyword>
<dbReference type="EMBL" id="JBHFFA010000001">
    <property type="protein sequence ID" value="KAL2649400.1"/>
    <property type="molecule type" value="Genomic_DNA"/>
</dbReference>
<comment type="caution">
    <text evidence="2">The sequence shown here is derived from an EMBL/GenBank/DDBJ whole genome shotgun (WGS) entry which is preliminary data.</text>
</comment>
<name>A0ABD1ZEI4_9MARC</name>
<dbReference type="Proteomes" id="UP001605036">
    <property type="component" value="Unassembled WGS sequence"/>
</dbReference>
<dbReference type="AlphaFoldDB" id="A0ABD1ZEI4"/>
<evidence type="ECO:0008006" key="4">
    <source>
        <dbReference type="Google" id="ProtNLM"/>
    </source>
</evidence>
<reference evidence="2 3" key="1">
    <citation type="submission" date="2024-09" db="EMBL/GenBank/DDBJ databases">
        <title>Chromosome-scale assembly of Riccia fluitans.</title>
        <authorList>
            <person name="Paukszto L."/>
            <person name="Sawicki J."/>
            <person name="Karawczyk K."/>
            <person name="Piernik-Szablinska J."/>
            <person name="Szczecinska M."/>
            <person name="Mazdziarz M."/>
        </authorList>
    </citation>
    <scope>NUCLEOTIDE SEQUENCE [LARGE SCALE GENOMIC DNA]</scope>
    <source>
        <strain evidence="2">Rf_01</strain>
        <tissue evidence="2">Aerial parts of the thallus</tissue>
    </source>
</reference>
<proteinExistence type="predicted"/>
<evidence type="ECO:0000313" key="3">
    <source>
        <dbReference type="Proteomes" id="UP001605036"/>
    </source>
</evidence>
<evidence type="ECO:0000256" key="1">
    <source>
        <dbReference type="SAM" id="MobiDB-lite"/>
    </source>
</evidence>
<organism evidence="2 3">
    <name type="scientific">Riccia fluitans</name>
    <dbReference type="NCBI Taxonomy" id="41844"/>
    <lineage>
        <taxon>Eukaryota</taxon>
        <taxon>Viridiplantae</taxon>
        <taxon>Streptophyta</taxon>
        <taxon>Embryophyta</taxon>
        <taxon>Marchantiophyta</taxon>
        <taxon>Marchantiopsida</taxon>
        <taxon>Marchantiidae</taxon>
        <taxon>Marchantiales</taxon>
        <taxon>Ricciaceae</taxon>
        <taxon>Riccia</taxon>
    </lineage>
</organism>
<accession>A0ABD1ZEI4</accession>
<sequence>MDPKSGMTTIQVDQDSVATNRRQKPHRLTKVPGCLRRSCLLPSNCHVLRGSQVEENCEDEHRDIFEVFDQEENDIIDLGYLANKLYIKPLVEEEGI</sequence>
<evidence type="ECO:0000313" key="2">
    <source>
        <dbReference type="EMBL" id="KAL2649400.1"/>
    </source>
</evidence>